<evidence type="ECO:0000313" key="2">
    <source>
        <dbReference type="EMBL" id="KAF5340191.1"/>
    </source>
</evidence>
<accession>A0A8H5CEB2</accession>
<feature type="region of interest" description="Disordered" evidence="1">
    <location>
        <begin position="1"/>
        <end position="87"/>
    </location>
</feature>
<name>A0A8H5CEB2_9AGAR</name>
<evidence type="ECO:0000313" key="3">
    <source>
        <dbReference type="Proteomes" id="UP000541558"/>
    </source>
</evidence>
<comment type="caution">
    <text evidence="2">The sequence shown here is derived from an EMBL/GenBank/DDBJ whole genome shotgun (WGS) entry which is preliminary data.</text>
</comment>
<dbReference type="Gene3D" id="2.60.40.790">
    <property type="match status" value="1"/>
</dbReference>
<dbReference type="EMBL" id="JAACJK010000004">
    <property type="protein sequence ID" value="KAF5340191.1"/>
    <property type="molecule type" value="Genomic_DNA"/>
</dbReference>
<feature type="compositionally biased region" description="Low complexity" evidence="1">
    <location>
        <begin position="314"/>
        <end position="323"/>
    </location>
</feature>
<dbReference type="Proteomes" id="UP000541558">
    <property type="component" value="Unassembled WGS sequence"/>
</dbReference>
<feature type="compositionally biased region" description="Low complexity" evidence="1">
    <location>
        <begin position="39"/>
        <end position="68"/>
    </location>
</feature>
<feature type="compositionally biased region" description="Polar residues" evidence="1">
    <location>
        <begin position="264"/>
        <end position="274"/>
    </location>
</feature>
<gene>
    <name evidence="2" type="ORF">D9611_007879</name>
</gene>
<feature type="region of interest" description="Disordered" evidence="1">
    <location>
        <begin position="202"/>
        <end position="276"/>
    </location>
</feature>
<evidence type="ECO:0000256" key="1">
    <source>
        <dbReference type="SAM" id="MobiDB-lite"/>
    </source>
</evidence>
<feature type="region of interest" description="Disordered" evidence="1">
    <location>
        <begin position="139"/>
        <end position="176"/>
    </location>
</feature>
<feature type="compositionally biased region" description="Low complexity" evidence="1">
    <location>
        <begin position="239"/>
        <end position="261"/>
    </location>
</feature>
<sequence>MAYPYSQFAAGGAGEGYSTPSTPREAFPQWDTIEHEQQDMQQQQQQQQQQTQDQQQQQQVQQQQQQQQEYVQPSDLHSPGLPGSFPQTIQLEQHPVVPSQTHDDSPVHLHPVQQPQELSLDTQVQQQLPQAGTTAVIRSNRRGHQQAQQQAHPYRRASASASASGSGAPRQPHPHASQISVFQVQPPQVQREQRVHFVHQHPMGRQTSSGGGGAGGGGGVVASAVPSTSSARQSPLVPSPGSRVMSFSSSVSNSPVTNNPPLLGTSSLFRTSPGSMDPPPLPIPTPTIHTPTAHTPTIPTFASTSTAPRGIPATSTSTSTGTAMGTGTGTGTGKTPRYIIRMDTHYDAESHLLTAVLEVPGVKREGLSVRLSTCAYNRVRQITVSGVVLPPFGFPFPGSSLSQLPISGSQMPLSSQHLTPTPTSAALGAFEIAGSSAPCVRERKYGLCQRVIPVPTELKLDDIEAHLEDGVLLLRFPCGAPGEEDGEDVYVR</sequence>
<keyword evidence="3" id="KW-1185">Reference proteome</keyword>
<protein>
    <recommendedName>
        <fullName evidence="4">SHSP domain-containing protein</fullName>
    </recommendedName>
</protein>
<organism evidence="2 3">
    <name type="scientific">Ephemerocybe angulata</name>
    <dbReference type="NCBI Taxonomy" id="980116"/>
    <lineage>
        <taxon>Eukaryota</taxon>
        <taxon>Fungi</taxon>
        <taxon>Dikarya</taxon>
        <taxon>Basidiomycota</taxon>
        <taxon>Agaricomycotina</taxon>
        <taxon>Agaricomycetes</taxon>
        <taxon>Agaricomycetidae</taxon>
        <taxon>Agaricales</taxon>
        <taxon>Agaricineae</taxon>
        <taxon>Psathyrellaceae</taxon>
        <taxon>Ephemerocybe</taxon>
    </lineage>
</organism>
<dbReference type="OrthoDB" id="3046745at2759"/>
<feature type="region of interest" description="Disordered" evidence="1">
    <location>
        <begin position="301"/>
        <end position="336"/>
    </location>
</feature>
<dbReference type="InterPro" id="IPR008978">
    <property type="entry name" value="HSP20-like_chaperone"/>
</dbReference>
<proteinExistence type="predicted"/>
<dbReference type="CDD" id="cd06464">
    <property type="entry name" value="ACD_sHsps-like"/>
    <property type="match status" value="1"/>
</dbReference>
<dbReference type="AlphaFoldDB" id="A0A8H5CEB2"/>
<feature type="compositionally biased region" description="Low complexity" evidence="1">
    <location>
        <begin position="145"/>
        <end position="168"/>
    </location>
</feature>
<feature type="compositionally biased region" description="Gly residues" evidence="1">
    <location>
        <begin position="209"/>
        <end position="220"/>
    </location>
</feature>
<reference evidence="2 3" key="1">
    <citation type="journal article" date="2020" name="ISME J.">
        <title>Uncovering the hidden diversity of litter-decomposition mechanisms in mushroom-forming fungi.</title>
        <authorList>
            <person name="Floudas D."/>
            <person name="Bentzer J."/>
            <person name="Ahren D."/>
            <person name="Johansson T."/>
            <person name="Persson P."/>
            <person name="Tunlid A."/>
        </authorList>
    </citation>
    <scope>NUCLEOTIDE SEQUENCE [LARGE SCALE GENOMIC DNA]</scope>
    <source>
        <strain evidence="2 3">CBS 175.51</strain>
    </source>
</reference>
<dbReference type="SUPFAM" id="SSF49764">
    <property type="entry name" value="HSP20-like chaperones"/>
    <property type="match status" value="1"/>
</dbReference>
<evidence type="ECO:0008006" key="4">
    <source>
        <dbReference type="Google" id="ProtNLM"/>
    </source>
</evidence>